<feature type="chain" id="PRO_5021978313" description="DUF4124 domain-containing protein" evidence="1">
    <location>
        <begin position="19"/>
        <end position="212"/>
    </location>
</feature>
<protein>
    <recommendedName>
        <fullName evidence="4">DUF4124 domain-containing protein</fullName>
    </recommendedName>
</protein>
<dbReference type="Proteomes" id="UP000317199">
    <property type="component" value="Chromosome"/>
</dbReference>
<evidence type="ECO:0008006" key="4">
    <source>
        <dbReference type="Google" id="ProtNLM"/>
    </source>
</evidence>
<dbReference type="RefSeq" id="WP_141622592.1">
    <property type="nucleotide sequence ID" value="NZ_CP041242.1"/>
</dbReference>
<evidence type="ECO:0000256" key="1">
    <source>
        <dbReference type="SAM" id="SignalP"/>
    </source>
</evidence>
<accession>A0A514BPD7</accession>
<sequence length="212" mass="22578">MRALLVSTLAFATTFAVALSSAAPRGAQAATGVARCAMPDGTHAYTDTGCRSLGGAHVILSTELLNRIRRERRHESRLTGEPLVEHGLLAGSVAVAARRPLAHGCATTPRQLALDLRASVVLGNVNRIAESFDWAGMSHNQAMQVMTRIEQLVGLAVVDAEYFGATMGMGAPEAGDSGTMQVILQDASMQKVADFDVRRDSGCYFLRHAWIA</sequence>
<keyword evidence="3" id="KW-1185">Reference proteome</keyword>
<dbReference type="KEGG" id="lyj:FKV23_03405"/>
<gene>
    <name evidence="2" type="ORF">FKV23_03405</name>
</gene>
<reference evidence="2 3" key="1">
    <citation type="submission" date="2019-06" db="EMBL/GenBank/DDBJ databases">
        <title>Lysobacter alkalisoli sp. nov. isolated from saline-alkali soil.</title>
        <authorList>
            <person name="Sun J.-Q."/>
            <person name="Xu L."/>
        </authorList>
    </citation>
    <scope>NUCLEOTIDE SEQUENCE [LARGE SCALE GENOMIC DNA]</scope>
    <source>
        <strain evidence="2 3">SJ-36</strain>
    </source>
</reference>
<dbReference type="EMBL" id="CP041242">
    <property type="protein sequence ID" value="QDH69250.1"/>
    <property type="molecule type" value="Genomic_DNA"/>
</dbReference>
<organism evidence="2 3">
    <name type="scientific">Marilutibacter alkalisoli</name>
    <dbReference type="NCBI Taxonomy" id="2591633"/>
    <lineage>
        <taxon>Bacteria</taxon>
        <taxon>Pseudomonadati</taxon>
        <taxon>Pseudomonadota</taxon>
        <taxon>Gammaproteobacteria</taxon>
        <taxon>Lysobacterales</taxon>
        <taxon>Lysobacteraceae</taxon>
        <taxon>Marilutibacter</taxon>
    </lineage>
</organism>
<feature type="signal peptide" evidence="1">
    <location>
        <begin position="1"/>
        <end position="18"/>
    </location>
</feature>
<evidence type="ECO:0000313" key="2">
    <source>
        <dbReference type="EMBL" id="QDH69250.1"/>
    </source>
</evidence>
<dbReference type="AlphaFoldDB" id="A0A514BPD7"/>
<keyword evidence="1" id="KW-0732">Signal</keyword>
<proteinExistence type="predicted"/>
<name>A0A514BPD7_9GAMM</name>
<evidence type="ECO:0000313" key="3">
    <source>
        <dbReference type="Proteomes" id="UP000317199"/>
    </source>
</evidence>
<dbReference type="OrthoDB" id="5956287at2"/>